<feature type="compositionally biased region" description="Basic residues" evidence="1">
    <location>
        <begin position="7"/>
        <end position="19"/>
    </location>
</feature>
<dbReference type="AlphaFoldDB" id="A0A7S3LHJ0"/>
<accession>A0A7S3LHJ0</accession>
<reference evidence="2" key="1">
    <citation type="submission" date="2021-01" db="EMBL/GenBank/DDBJ databases">
        <authorList>
            <person name="Corre E."/>
            <person name="Pelletier E."/>
            <person name="Niang G."/>
            <person name="Scheremetjew M."/>
            <person name="Finn R."/>
            <person name="Kale V."/>
            <person name="Holt S."/>
            <person name="Cochrane G."/>
            <person name="Meng A."/>
            <person name="Brown T."/>
            <person name="Cohen L."/>
        </authorList>
    </citation>
    <scope>NUCLEOTIDE SEQUENCE</scope>
    <source>
        <strain evidence="2">GSBS06</strain>
    </source>
</reference>
<evidence type="ECO:0000313" key="2">
    <source>
        <dbReference type="EMBL" id="CAE0431491.1"/>
    </source>
</evidence>
<organism evidence="2">
    <name type="scientific">Aplanochytrium stocchinoi</name>
    <dbReference type="NCBI Taxonomy" id="215587"/>
    <lineage>
        <taxon>Eukaryota</taxon>
        <taxon>Sar</taxon>
        <taxon>Stramenopiles</taxon>
        <taxon>Bigyra</taxon>
        <taxon>Labyrinthulomycetes</taxon>
        <taxon>Thraustochytrida</taxon>
        <taxon>Thraustochytriidae</taxon>
        <taxon>Aplanochytrium</taxon>
    </lineage>
</organism>
<dbReference type="EMBL" id="HBIN01002727">
    <property type="protein sequence ID" value="CAE0431491.1"/>
    <property type="molecule type" value="Transcribed_RNA"/>
</dbReference>
<sequence length="224" mass="24906">MKAQAKREKRKKKRLKEKQKRKEEALMMQQSTLVNTENATSASLGHIDNKVNVFTIVDDNDDAVVDAVAVKGVAETENCTTTAPFSFQSLPEPHVNGKYSMYVKNATEKLGSNAANVARLTPAGNPLETRMAGEELTTFTSSEDEDEIDLFETAFPTAANIGLNVFHLMGRDIETLSASQLEMLKEIHENQVREIIERQLYIARNQGIIQGEEALLRKAQLGLL</sequence>
<gene>
    <name evidence="2" type="ORF">ASTO00021_LOCUS1828</name>
</gene>
<feature type="region of interest" description="Disordered" evidence="1">
    <location>
        <begin position="1"/>
        <end position="24"/>
    </location>
</feature>
<evidence type="ECO:0000256" key="1">
    <source>
        <dbReference type="SAM" id="MobiDB-lite"/>
    </source>
</evidence>
<protein>
    <submittedName>
        <fullName evidence="2">Uncharacterized protein</fullName>
    </submittedName>
</protein>
<proteinExistence type="predicted"/>
<name>A0A7S3LHJ0_9STRA</name>